<feature type="compositionally biased region" description="Basic residues" evidence="1">
    <location>
        <begin position="104"/>
        <end position="113"/>
    </location>
</feature>
<keyword evidence="3" id="KW-1185">Reference proteome</keyword>
<organism evidence="2 3">
    <name type="scientific">Methylocaldum szegediense</name>
    <dbReference type="NCBI Taxonomy" id="73780"/>
    <lineage>
        <taxon>Bacteria</taxon>
        <taxon>Pseudomonadati</taxon>
        <taxon>Pseudomonadota</taxon>
        <taxon>Gammaproteobacteria</taxon>
        <taxon>Methylococcales</taxon>
        <taxon>Methylococcaceae</taxon>
        <taxon>Methylocaldum</taxon>
    </lineage>
</organism>
<evidence type="ECO:0000313" key="3">
    <source>
        <dbReference type="Proteomes" id="UP001162030"/>
    </source>
</evidence>
<proteinExistence type="predicted"/>
<dbReference type="Proteomes" id="UP001162030">
    <property type="component" value="Chromosome"/>
</dbReference>
<feature type="region of interest" description="Disordered" evidence="1">
    <location>
        <begin position="71"/>
        <end position="113"/>
    </location>
</feature>
<evidence type="ECO:0000313" key="2">
    <source>
        <dbReference type="EMBL" id="CAI8767982.1"/>
    </source>
</evidence>
<protein>
    <submittedName>
        <fullName evidence="2">Uncharacterized protein</fullName>
    </submittedName>
</protein>
<accession>A0ABM9HYE4</accession>
<gene>
    <name evidence="2" type="ORF">MSZNOR_0974</name>
</gene>
<sequence length="113" mass="12542">MGVSVQRFPGLRLSCQVPYRTTFCTFREPIPVDRTRDTLFEAVNSQLARDGYLAHGGPLLDASLISVPANTLPERNETSARSRRVQWTGSRPRAGSRTSDAAKTRKYGQSRSS</sequence>
<evidence type="ECO:0000256" key="1">
    <source>
        <dbReference type="SAM" id="MobiDB-lite"/>
    </source>
</evidence>
<name>A0ABM9HYE4_9GAMM</name>
<reference evidence="2 3" key="1">
    <citation type="submission" date="2023-03" db="EMBL/GenBank/DDBJ databases">
        <authorList>
            <person name="Pearce D."/>
        </authorList>
    </citation>
    <scope>NUCLEOTIDE SEQUENCE [LARGE SCALE GENOMIC DNA]</scope>
    <source>
        <strain evidence="2">Msz</strain>
    </source>
</reference>
<dbReference type="EMBL" id="OX458333">
    <property type="protein sequence ID" value="CAI8767982.1"/>
    <property type="molecule type" value="Genomic_DNA"/>
</dbReference>